<evidence type="ECO:0000313" key="17">
    <source>
        <dbReference type="Proteomes" id="UP001519289"/>
    </source>
</evidence>
<dbReference type="InterPro" id="IPR024909">
    <property type="entry name" value="Cys-tRNA/MSH_ligase"/>
</dbReference>
<dbReference type="EMBL" id="JAGGLG010000012">
    <property type="protein sequence ID" value="MBP2018382.1"/>
    <property type="molecule type" value="Genomic_DNA"/>
</dbReference>
<dbReference type="Pfam" id="PF01406">
    <property type="entry name" value="tRNA-synt_1e"/>
    <property type="match status" value="1"/>
</dbReference>
<feature type="binding site" evidence="13">
    <location>
        <position position="237"/>
    </location>
    <ligand>
        <name>Zn(2+)</name>
        <dbReference type="ChEBI" id="CHEBI:29105"/>
    </ligand>
</feature>
<keyword evidence="4 13" id="KW-0963">Cytoplasm</keyword>
<feature type="coiled-coil region" evidence="14">
    <location>
        <begin position="312"/>
        <end position="358"/>
    </location>
</feature>
<evidence type="ECO:0000256" key="14">
    <source>
        <dbReference type="SAM" id="Coils"/>
    </source>
</evidence>
<feature type="binding site" evidence="13">
    <location>
        <position position="29"/>
    </location>
    <ligand>
        <name>Zn(2+)</name>
        <dbReference type="ChEBI" id="CHEBI:29105"/>
    </ligand>
</feature>
<dbReference type="PRINTS" id="PR00983">
    <property type="entry name" value="TRNASYNTHCYS"/>
</dbReference>
<comment type="catalytic activity">
    <reaction evidence="12 13">
        <text>tRNA(Cys) + L-cysteine + ATP = L-cysteinyl-tRNA(Cys) + AMP + diphosphate</text>
        <dbReference type="Rhea" id="RHEA:17773"/>
        <dbReference type="Rhea" id="RHEA-COMP:9661"/>
        <dbReference type="Rhea" id="RHEA-COMP:9679"/>
        <dbReference type="ChEBI" id="CHEBI:30616"/>
        <dbReference type="ChEBI" id="CHEBI:33019"/>
        <dbReference type="ChEBI" id="CHEBI:35235"/>
        <dbReference type="ChEBI" id="CHEBI:78442"/>
        <dbReference type="ChEBI" id="CHEBI:78517"/>
        <dbReference type="ChEBI" id="CHEBI:456215"/>
        <dbReference type="EC" id="6.1.1.16"/>
    </reaction>
</comment>
<comment type="subunit">
    <text evidence="3 13">Monomer.</text>
</comment>
<evidence type="ECO:0000256" key="2">
    <source>
        <dbReference type="ARBA" id="ARBA00005594"/>
    </source>
</evidence>
<dbReference type="Pfam" id="PF09190">
    <property type="entry name" value="DALR_2"/>
    <property type="match status" value="1"/>
</dbReference>
<evidence type="ECO:0000256" key="12">
    <source>
        <dbReference type="ARBA" id="ARBA00047398"/>
    </source>
</evidence>
<keyword evidence="9 13" id="KW-0067">ATP-binding</keyword>
<proteinExistence type="inferred from homology"/>
<keyword evidence="7 13" id="KW-0547">Nucleotide-binding</keyword>
<dbReference type="InterPro" id="IPR015273">
    <property type="entry name" value="Cys-tRNA-synt_Ia_DALR"/>
</dbReference>
<keyword evidence="17" id="KW-1185">Reference proteome</keyword>
<gene>
    <name evidence="13" type="primary">cysS</name>
    <name evidence="16" type="ORF">J2Z79_001790</name>
</gene>
<evidence type="ECO:0000256" key="13">
    <source>
        <dbReference type="HAMAP-Rule" id="MF_00041"/>
    </source>
</evidence>
<evidence type="ECO:0000256" key="3">
    <source>
        <dbReference type="ARBA" id="ARBA00011245"/>
    </source>
</evidence>
<evidence type="ECO:0000256" key="10">
    <source>
        <dbReference type="ARBA" id="ARBA00022917"/>
    </source>
</evidence>
<dbReference type="InterPro" id="IPR056411">
    <property type="entry name" value="CysS_C"/>
</dbReference>
<dbReference type="InterPro" id="IPR009080">
    <property type="entry name" value="tRNAsynth_Ia_anticodon-bd"/>
</dbReference>
<dbReference type="InterPro" id="IPR014729">
    <property type="entry name" value="Rossmann-like_a/b/a_fold"/>
</dbReference>
<dbReference type="Gene3D" id="3.40.50.620">
    <property type="entry name" value="HUPs"/>
    <property type="match status" value="1"/>
</dbReference>
<dbReference type="GO" id="GO:0004817">
    <property type="term" value="F:cysteine-tRNA ligase activity"/>
    <property type="evidence" value="ECO:0007669"/>
    <property type="project" value="UniProtKB-EC"/>
</dbReference>
<feature type="domain" description="Cysteinyl-tRNA synthetase class Ia DALR" evidence="15">
    <location>
        <begin position="358"/>
        <end position="422"/>
    </location>
</feature>
<dbReference type="EC" id="6.1.1.16" evidence="13"/>
<protein>
    <recommendedName>
        <fullName evidence="13">Cysteine--tRNA ligase</fullName>
        <ecNumber evidence="13">6.1.1.16</ecNumber>
    </recommendedName>
    <alternativeName>
        <fullName evidence="13">Cysteinyl-tRNA synthetase</fullName>
        <shortName evidence="13">CysRS</shortName>
    </alternativeName>
</protein>
<keyword evidence="11 13" id="KW-0030">Aminoacyl-tRNA synthetase</keyword>
<feature type="binding site" evidence="13">
    <location>
        <position position="241"/>
    </location>
    <ligand>
        <name>Zn(2+)</name>
        <dbReference type="ChEBI" id="CHEBI:29105"/>
    </ligand>
</feature>
<evidence type="ECO:0000256" key="8">
    <source>
        <dbReference type="ARBA" id="ARBA00022833"/>
    </source>
</evidence>
<dbReference type="HAMAP" id="MF_00041">
    <property type="entry name" value="Cys_tRNA_synth"/>
    <property type="match status" value="1"/>
</dbReference>
<accession>A0ABS4JS69</accession>
<evidence type="ECO:0000256" key="7">
    <source>
        <dbReference type="ARBA" id="ARBA00022741"/>
    </source>
</evidence>
<evidence type="ECO:0000256" key="1">
    <source>
        <dbReference type="ARBA" id="ARBA00004496"/>
    </source>
</evidence>
<dbReference type="SUPFAM" id="SSF52374">
    <property type="entry name" value="Nucleotidylyl transferase"/>
    <property type="match status" value="1"/>
</dbReference>
<keyword evidence="10 13" id="KW-0648">Protein biosynthesis</keyword>
<dbReference type="NCBIfam" id="TIGR00435">
    <property type="entry name" value="cysS"/>
    <property type="match status" value="1"/>
</dbReference>
<feature type="short sequence motif" description="'KMSKS' region" evidence="13">
    <location>
        <begin position="269"/>
        <end position="273"/>
    </location>
</feature>
<dbReference type="CDD" id="cd07963">
    <property type="entry name" value="Anticodon_Ia_Cys"/>
    <property type="match status" value="1"/>
</dbReference>
<name>A0ABS4JS69_9FIRM</name>
<evidence type="ECO:0000256" key="9">
    <source>
        <dbReference type="ARBA" id="ARBA00022840"/>
    </source>
</evidence>
<evidence type="ECO:0000256" key="11">
    <source>
        <dbReference type="ARBA" id="ARBA00023146"/>
    </source>
</evidence>
<dbReference type="Pfam" id="PF23493">
    <property type="entry name" value="CysS_C"/>
    <property type="match status" value="1"/>
</dbReference>
<reference evidence="16 17" key="1">
    <citation type="submission" date="2021-03" db="EMBL/GenBank/DDBJ databases">
        <title>Genomic Encyclopedia of Type Strains, Phase IV (KMG-IV): sequencing the most valuable type-strain genomes for metagenomic binning, comparative biology and taxonomic classification.</title>
        <authorList>
            <person name="Goeker M."/>
        </authorList>
    </citation>
    <scope>NUCLEOTIDE SEQUENCE [LARGE SCALE GENOMIC DNA]</scope>
    <source>
        <strain evidence="16 17">DSM 27138</strain>
    </source>
</reference>
<dbReference type="InterPro" id="IPR015803">
    <property type="entry name" value="Cys-tRNA-ligase"/>
</dbReference>
<evidence type="ECO:0000259" key="15">
    <source>
        <dbReference type="SMART" id="SM00840"/>
    </source>
</evidence>
<keyword evidence="14" id="KW-0175">Coiled coil</keyword>
<feature type="binding site" evidence="13">
    <location>
        <position position="272"/>
    </location>
    <ligand>
        <name>ATP</name>
        <dbReference type="ChEBI" id="CHEBI:30616"/>
    </ligand>
</feature>
<dbReference type="Proteomes" id="UP001519289">
    <property type="component" value="Unassembled WGS sequence"/>
</dbReference>
<organism evidence="16 17">
    <name type="scientific">Symbiobacterium terraclitae</name>
    <dbReference type="NCBI Taxonomy" id="557451"/>
    <lineage>
        <taxon>Bacteria</taxon>
        <taxon>Bacillati</taxon>
        <taxon>Bacillota</taxon>
        <taxon>Clostridia</taxon>
        <taxon>Eubacteriales</taxon>
        <taxon>Symbiobacteriaceae</taxon>
        <taxon>Symbiobacterium</taxon>
    </lineage>
</organism>
<comment type="similarity">
    <text evidence="2 13">Belongs to the class-I aminoacyl-tRNA synthetase family.</text>
</comment>
<evidence type="ECO:0000256" key="5">
    <source>
        <dbReference type="ARBA" id="ARBA00022598"/>
    </source>
</evidence>
<evidence type="ECO:0000256" key="6">
    <source>
        <dbReference type="ARBA" id="ARBA00022723"/>
    </source>
</evidence>
<comment type="caution">
    <text evidence="16">The sequence shown here is derived from an EMBL/GenBank/DDBJ whole genome shotgun (WGS) entry which is preliminary data.</text>
</comment>
<dbReference type="CDD" id="cd00672">
    <property type="entry name" value="CysRS_core"/>
    <property type="match status" value="1"/>
</dbReference>
<dbReference type="SMART" id="SM00840">
    <property type="entry name" value="DALR_2"/>
    <property type="match status" value="1"/>
</dbReference>
<keyword evidence="8 13" id="KW-0862">Zinc</keyword>
<dbReference type="PANTHER" id="PTHR10890:SF3">
    <property type="entry name" value="CYSTEINE--TRNA LIGASE, CYTOPLASMIC"/>
    <property type="match status" value="1"/>
</dbReference>
<dbReference type="InterPro" id="IPR032678">
    <property type="entry name" value="tRNA-synt_1_cat_dom"/>
</dbReference>
<dbReference type="PANTHER" id="PTHR10890">
    <property type="entry name" value="CYSTEINYL-TRNA SYNTHETASE"/>
    <property type="match status" value="1"/>
</dbReference>
<comment type="cofactor">
    <cofactor evidence="13">
        <name>Zn(2+)</name>
        <dbReference type="ChEBI" id="CHEBI:29105"/>
    </cofactor>
    <text evidence="13">Binds 1 zinc ion per subunit.</text>
</comment>
<sequence>MGIRIYNDLTRQKEEFVPLEPGKVRFYNCGPTVYDYFHIGNARNFVVFDTVRRYLEYRGYQVTFVQNFTDVDDKMIKRAQERGITVRALADEMIAAYFEDAGALGVRPADVHPRATELIDEQIDMIQQLIDSGHAYVVEGGDVYYRVTTKSDYGKLSHKNLEDLVAGASERVDPDDRKEHPFDFALWKGQKPGEPAWPAPWGAGRPGWHIECSAMARKFLGDTIDIHAGGEDLAFPHHENEIAQSEAVTGRPFARYWMHNAHLMIDGAKMSKSLGNFFTVRDILKHFDGEVIRMFLLSAHYRTQLNFSDQLVDDTRRALERLYNTVANLEHLARTAPNAELTEQEAAVLAELATARERFIAAMDDDFNTAEGIAVLFDLSRELNSRVAPGASRVLAEGGLALLKELAGVLGLLQRERAAQDLDAEVEALIAARQEARKARNFAEADRIRDQLKAIGIVLEDTPQGVRWKRV</sequence>
<dbReference type="SUPFAM" id="SSF47323">
    <property type="entry name" value="Anticodon-binding domain of a subclass of class I aminoacyl-tRNA synthetases"/>
    <property type="match status" value="1"/>
</dbReference>
<evidence type="ECO:0000313" key="16">
    <source>
        <dbReference type="EMBL" id="MBP2018382.1"/>
    </source>
</evidence>
<comment type="subcellular location">
    <subcellularLocation>
        <location evidence="1 13">Cytoplasm</location>
    </subcellularLocation>
</comment>
<feature type="coiled-coil region" evidence="14">
    <location>
        <begin position="419"/>
        <end position="446"/>
    </location>
</feature>
<keyword evidence="5 13" id="KW-0436">Ligase</keyword>
<evidence type="ECO:0000256" key="4">
    <source>
        <dbReference type="ARBA" id="ARBA00022490"/>
    </source>
</evidence>
<feature type="short sequence motif" description="'HIGH' region" evidence="13">
    <location>
        <begin position="31"/>
        <end position="41"/>
    </location>
</feature>
<keyword evidence="6 13" id="KW-0479">Metal-binding</keyword>
<dbReference type="Gene3D" id="1.20.120.1910">
    <property type="entry name" value="Cysteine-tRNA ligase, C-terminal anti-codon recognition domain"/>
    <property type="match status" value="1"/>
</dbReference>
<feature type="binding site" evidence="13">
    <location>
        <position position="212"/>
    </location>
    <ligand>
        <name>Zn(2+)</name>
        <dbReference type="ChEBI" id="CHEBI:29105"/>
    </ligand>
</feature>